<feature type="domain" description="Chitin-binding type-4" evidence="3">
    <location>
        <begin position="32"/>
        <end position="263"/>
    </location>
</feature>
<dbReference type="PANTHER" id="PTHR48233">
    <property type="entry name" value="MUCIN 4B, ISOFORM B-RELATED"/>
    <property type="match status" value="1"/>
</dbReference>
<feature type="chain" id="PRO_5030986285" description="Chitin-binding type-4 domain-containing protein" evidence="2">
    <location>
        <begin position="20"/>
        <end position="671"/>
    </location>
</feature>
<dbReference type="EMBL" id="HBKQ01002766">
    <property type="protein sequence ID" value="CAE2203970.1"/>
    <property type="molecule type" value="Transcribed_RNA"/>
</dbReference>
<feature type="region of interest" description="Disordered" evidence="1">
    <location>
        <begin position="479"/>
        <end position="500"/>
    </location>
</feature>
<feature type="compositionally biased region" description="Pro residues" evidence="1">
    <location>
        <begin position="481"/>
        <end position="490"/>
    </location>
</feature>
<name>A0A7S4M6J5_9STRA</name>
<organism evidence="4">
    <name type="scientific">Odontella aurita</name>
    <dbReference type="NCBI Taxonomy" id="265563"/>
    <lineage>
        <taxon>Eukaryota</taxon>
        <taxon>Sar</taxon>
        <taxon>Stramenopiles</taxon>
        <taxon>Ochrophyta</taxon>
        <taxon>Bacillariophyta</taxon>
        <taxon>Mediophyceae</taxon>
        <taxon>Biddulphiophycidae</taxon>
        <taxon>Eupodiscales</taxon>
        <taxon>Odontellaceae</taxon>
        <taxon>Odontella</taxon>
    </lineage>
</organism>
<dbReference type="InterPro" id="IPR053361">
    <property type="entry name" value="Vulval_dev_neg_regulator"/>
</dbReference>
<feature type="compositionally biased region" description="Low complexity" evidence="1">
    <location>
        <begin position="279"/>
        <end position="304"/>
    </location>
</feature>
<dbReference type="InterPro" id="IPR004302">
    <property type="entry name" value="Cellulose/chitin-bd_N"/>
</dbReference>
<reference evidence="4" key="1">
    <citation type="submission" date="2021-01" db="EMBL/GenBank/DDBJ databases">
        <authorList>
            <person name="Corre E."/>
            <person name="Pelletier E."/>
            <person name="Niang G."/>
            <person name="Scheremetjew M."/>
            <person name="Finn R."/>
            <person name="Kale V."/>
            <person name="Holt S."/>
            <person name="Cochrane G."/>
            <person name="Meng A."/>
            <person name="Brown T."/>
            <person name="Cohen L."/>
        </authorList>
    </citation>
    <scope>NUCLEOTIDE SEQUENCE</scope>
    <source>
        <strain evidence="4">Isolate 1302-5</strain>
    </source>
</reference>
<keyword evidence="2" id="KW-0732">Signal</keyword>
<evidence type="ECO:0000256" key="1">
    <source>
        <dbReference type="SAM" id="MobiDB-lite"/>
    </source>
</evidence>
<dbReference type="Pfam" id="PF03067">
    <property type="entry name" value="LPMO_10"/>
    <property type="match status" value="1"/>
</dbReference>
<feature type="compositionally biased region" description="Low complexity" evidence="1">
    <location>
        <begin position="491"/>
        <end position="500"/>
    </location>
</feature>
<feature type="region of interest" description="Disordered" evidence="1">
    <location>
        <begin position="269"/>
        <end position="304"/>
    </location>
</feature>
<feature type="signal peptide" evidence="2">
    <location>
        <begin position="1"/>
        <end position="19"/>
    </location>
</feature>
<sequence>MSRFASSLLSALLLLAGSSFRGGPGPTSVDAHGHMTSPRSRNWVAAEDGVNGWGDDSARAGVPPKESCPHCLNNNLGVCGKVANGGRSYDPFLDSTGQPMPWQSQDTFAEGAIIVVKSYLDTHHNGHMTLSACADGPNSTQACFDRPENFLTFVADPKFGMLADPNYPERGMYYGGQGGGEKSFEMIFQLPEGVGIHGDEVMLQWRYITANSCSPPGYAEYFSTNNLPNSFWTSGLTQCTPPYPSDGTRSTTWPEQFFNCAEISVNAAAPTPAPPPTASTPTVASPTSPVASPVASPPTATTGGPACCTRDFKKCNEQLVGWCSENQGNCEGACGKFWLPTGAITSDCTARYEPCSSDTDCCSPGVCKSGMCELGDYGPTSPTSPTAPTPTSPTAPSPSPPDTNPACCTQRFHECVSWCGTTESECVNCGQEVYWAELQQGNCLAKDDPCLNNPDGCCMGLVCSGNEYHKQCIIDTSAPTAAPPTAPPPTTTTTTTASQPTTTTTTAIIANSCYSFNYKDCNHPDVPSDGSCTPVFLPNGANENCLALWDECTGQSDDACCHDLVCYGNTDYAQCIETAKVPARRMLATSTGQSNASSRVCTVCDNVSTRDMTENGVDCISFDNLEAMCTKDGNWLMNRFCRQSCFNAGYGYEGDSCCAESSASRLLRKKI</sequence>
<evidence type="ECO:0000313" key="4">
    <source>
        <dbReference type="EMBL" id="CAE2203970.1"/>
    </source>
</evidence>
<accession>A0A7S4M6J5</accession>
<gene>
    <name evidence="4" type="ORF">OAUR00152_LOCUS1886</name>
</gene>
<dbReference type="AlphaFoldDB" id="A0A7S4M6J5"/>
<evidence type="ECO:0000259" key="3">
    <source>
        <dbReference type="Pfam" id="PF03067"/>
    </source>
</evidence>
<dbReference type="PRINTS" id="PR01217">
    <property type="entry name" value="PRICHEXTENSN"/>
</dbReference>
<protein>
    <recommendedName>
        <fullName evidence="3">Chitin-binding type-4 domain-containing protein</fullName>
    </recommendedName>
</protein>
<proteinExistence type="predicted"/>
<evidence type="ECO:0000256" key="2">
    <source>
        <dbReference type="SAM" id="SignalP"/>
    </source>
</evidence>
<dbReference type="PANTHER" id="PTHR48233:SF5">
    <property type="entry name" value="BRINKER"/>
    <property type="match status" value="1"/>
</dbReference>